<sequence length="191" mass="21801">MLSRLSAVFEFCQCFIFIRLWYKFEKTLCFFSFYNSVTSFIRCEVVLPCIYSERLSESVNTFWRDKDDKVVLDINSREDKMDPKLTGHVFSFPDQYKTGNLSIIIKDLRADAAGQYECDIPKVSLSKGRVNVTVAECTKAPSSHSPQARGRPGIIAFLILLLTVIATLCGVVWIRTNQKHKTLDGKKRSIV</sequence>
<keyword evidence="8" id="KW-0675">Receptor</keyword>
<evidence type="ECO:0000256" key="5">
    <source>
        <dbReference type="ARBA" id="ARBA00022989"/>
    </source>
</evidence>
<dbReference type="Ensembl" id="ENSMZET00005032522.1">
    <property type="protein sequence ID" value="ENSMZEP00005031495.1"/>
    <property type="gene ID" value="ENSMZEG00005023488.1"/>
</dbReference>
<comment type="subcellular location">
    <subcellularLocation>
        <location evidence="1">Cell membrane</location>
        <topology evidence="1">Single-pass type I membrane protein</topology>
    </subcellularLocation>
</comment>
<keyword evidence="2" id="KW-1003">Cell membrane</keyword>
<evidence type="ECO:0000313" key="13">
    <source>
        <dbReference type="Ensembl" id="ENSMZEP00005031495.1"/>
    </source>
</evidence>
<keyword evidence="5 11" id="KW-1133">Transmembrane helix</keyword>
<evidence type="ECO:0000259" key="12">
    <source>
        <dbReference type="PROSITE" id="PS50835"/>
    </source>
</evidence>
<organism evidence="13 14">
    <name type="scientific">Maylandia zebra</name>
    <name type="common">zebra mbuna</name>
    <dbReference type="NCBI Taxonomy" id="106582"/>
    <lineage>
        <taxon>Eukaryota</taxon>
        <taxon>Metazoa</taxon>
        <taxon>Chordata</taxon>
        <taxon>Craniata</taxon>
        <taxon>Vertebrata</taxon>
        <taxon>Euteleostomi</taxon>
        <taxon>Actinopterygii</taxon>
        <taxon>Neopterygii</taxon>
        <taxon>Teleostei</taxon>
        <taxon>Neoteleostei</taxon>
        <taxon>Acanthomorphata</taxon>
        <taxon>Ovalentaria</taxon>
        <taxon>Cichlomorphae</taxon>
        <taxon>Cichliformes</taxon>
        <taxon>Cichlidae</taxon>
        <taxon>African cichlids</taxon>
        <taxon>Pseudocrenilabrinae</taxon>
        <taxon>Haplochromini</taxon>
        <taxon>Maylandia</taxon>
        <taxon>Maylandia zebra complex</taxon>
    </lineage>
</organism>
<dbReference type="PANTHER" id="PTHR25466">
    <property type="entry name" value="T-LYMPHOCYTE ACTIVATION ANTIGEN"/>
    <property type="match status" value="1"/>
</dbReference>
<dbReference type="GO" id="GO:0006955">
    <property type="term" value="P:immune response"/>
    <property type="evidence" value="ECO:0007669"/>
    <property type="project" value="TreeGrafter"/>
</dbReference>
<evidence type="ECO:0000313" key="14">
    <source>
        <dbReference type="Proteomes" id="UP000265160"/>
    </source>
</evidence>
<evidence type="ECO:0000256" key="3">
    <source>
        <dbReference type="ARBA" id="ARBA00022692"/>
    </source>
</evidence>
<accession>A0A3P9D9W7</accession>
<reference evidence="13" key="1">
    <citation type="submission" date="2025-08" db="UniProtKB">
        <authorList>
            <consortium name="Ensembl"/>
        </authorList>
    </citation>
    <scope>IDENTIFICATION</scope>
</reference>
<keyword evidence="10" id="KW-0393">Immunoglobulin domain</keyword>
<dbReference type="InterPro" id="IPR013783">
    <property type="entry name" value="Ig-like_fold"/>
</dbReference>
<evidence type="ECO:0000256" key="4">
    <source>
        <dbReference type="ARBA" id="ARBA00022729"/>
    </source>
</evidence>
<dbReference type="GO" id="GO:0009897">
    <property type="term" value="C:external side of plasma membrane"/>
    <property type="evidence" value="ECO:0007669"/>
    <property type="project" value="TreeGrafter"/>
</dbReference>
<evidence type="ECO:0000256" key="11">
    <source>
        <dbReference type="SAM" id="Phobius"/>
    </source>
</evidence>
<dbReference type="GO" id="GO:0031295">
    <property type="term" value="P:T cell costimulation"/>
    <property type="evidence" value="ECO:0007669"/>
    <property type="project" value="TreeGrafter"/>
</dbReference>
<dbReference type="Gene3D" id="2.60.40.10">
    <property type="entry name" value="Immunoglobulins"/>
    <property type="match status" value="1"/>
</dbReference>
<proteinExistence type="predicted"/>
<dbReference type="InterPro" id="IPR007110">
    <property type="entry name" value="Ig-like_dom"/>
</dbReference>
<evidence type="ECO:0000256" key="9">
    <source>
        <dbReference type="ARBA" id="ARBA00023180"/>
    </source>
</evidence>
<dbReference type="InterPro" id="IPR051713">
    <property type="entry name" value="T-cell_Activation_Regulation"/>
</dbReference>
<evidence type="ECO:0000256" key="1">
    <source>
        <dbReference type="ARBA" id="ARBA00004251"/>
    </source>
</evidence>
<dbReference type="PANTHER" id="PTHR25466:SF14">
    <property type="entry name" value="BUTYROPHILIN SUBFAMILY 2 MEMBER A2-LIKE-RELATED"/>
    <property type="match status" value="1"/>
</dbReference>
<keyword evidence="9" id="KW-0325">Glycoprotein</keyword>
<dbReference type="Proteomes" id="UP000265160">
    <property type="component" value="Unplaced"/>
</dbReference>
<keyword evidence="6 11" id="KW-0472">Membrane</keyword>
<evidence type="ECO:0000256" key="10">
    <source>
        <dbReference type="ARBA" id="ARBA00023319"/>
    </source>
</evidence>
<name>A0A3P9D9W7_9CICH</name>
<reference evidence="13" key="2">
    <citation type="submission" date="2025-09" db="UniProtKB">
        <authorList>
            <consortium name="Ensembl"/>
        </authorList>
    </citation>
    <scope>IDENTIFICATION</scope>
</reference>
<dbReference type="SUPFAM" id="SSF48726">
    <property type="entry name" value="Immunoglobulin"/>
    <property type="match status" value="1"/>
</dbReference>
<keyword evidence="4" id="KW-0732">Signal</keyword>
<protein>
    <recommendedName>
        <fullName evidence="12">Ig-like domain-containing protein</fullName>
    </recommendedName>
</protein>
<feature type="domain" description="Ig-like" evidence="12">
    <location>
        <begin position="45"/>
        <end position="135"/>
    </location>
</feature>
<keyword evidence="14" id="KW-1185">Reference proteome</keyword>
<dbReference type="GO" id="GO:0042130">
    <property type="term" value="P:negative regulation of T cell proliferation"/>
    <property type="evidence" value="ECO:0007669"/>
    <property type="project" value="TreeGrafter"/>
</dbReference>
<dbReference type="GO" id="GO:0007166">
    <property type="term" value="P:cell surface receptor signaling pathway"/>
    <property type="evidence" value="ECO:0007669"/>
    <property type="project" value="TreeGrafter"/>
</dbReference>
<dbReference type="GeneTree" id="ENSGT00970000193499"/>
<dbReference type="PROSITE" id="PS50835">
    <property type="entry name" value="IG_LIKE"/>
    <property type="match status" value="1"/>
</dbReference>
<dbReference type="InterPro" id="IPR036179">
    <property type="entry name" value="Ig-like_dom_sf"/>
</dbReference>
<evidence type="ECO:0000256" key="2">
    <source>
        <dbReference type="ARBA" id="ARBA00022475"/>
    </source>
</evidence>
<feature type="transmembrane region" description="Helical" evidence="11">
    <location>
        <begin position="154"/>
        <end position="174"/>
    </location>
</feature>
<dbReference type="GO" id="GO:0042102">
    <property type="term" value="P:positive regulation of T cell proliferation"/>
    <property type="evidence" value="ECO:0007669"/>
    <property type="project" value="TreeGrafter"/>
</dbReference>
<evidence type="ECO:0000256" key="7">
    <source>
        <dbReference type="ARBA" id="ARBA00023157"/>
    </source>
</evidence>
<dbReference type="AlphaFoldDB" id="A0A3P9D9W7"/>
<dbReference type="GO" id="GO:0071222">
    <property type="term" value="P:cellular response to lipopolysaccharide"/>
    <property type="evidence" value="ECO:0007669"/>
    <property type="project" value="TreeGrafter"/>
</dbReference>
<evidence type="ECO:0000256" key="6">
    <source>
        <dbReference type="ARBA" id="ARBA00023136"/>
    </source>
</evidence>
<evidence type="ECO:0000256" key="8">
    <source>
        <dbReference type="ARBA" id="ARBA00023170"/>
    </source>
</evidence>
<keyword evidence="7" id="KW-1015">Disulfide bond</keyword>
<keyword evidence="3 11" id="KW-0812">Transmembrane</keyword>